<evidence type="ECO:0000313" key="1">
    <source>
        <dbReference type="EMBL" id="CAF1366826.1"/>
    </source>
</evidence>
<reference evidence="1" key="1">
    <citation type="submission" date="2021-02" db="EMBL/GenBank/DDBJ databases">
        <authorList>
            <person name="Nowell W R."/>
        </authorList>
    </citation>
    <scope>NUCLEOTIDE SEQUENCE</scope>
</reference>
<name>A0A815IKT2_ADIRI</name>
<dbReference type="OrthoDB" id="10049925at2759"/>
<protein>
    <submittedName>
        <fullName evidence="1">Uncharacterized protein</fullName>
    </submittedName>
</protein>
<organism evidence="1 2">
    <name type="scientific">Adineta ricciae</name>
    <name type="common">Rotifer</name>
    <dbReference type="NCBI Taxonomy" id="249248"/>
    <lineage>
        <taxon>Eukaryota</taxon>
        <taxon>Metazoa</taxon>
        <taxon>Spiralia</taxon>
        <taxon>Gnathifera</taxon>
        <taxon>Rotifera</taxon>
        <taxon>Eurotatoria</taxon>
        <taxon>Bdelloidea</taxon>
        <taxon>Adinetida</taxon>
        <taxon>Adinetidae</taxon>
        <taxon>Adineta</taxon>
    </lineage>
</organism>
<dbReference type="EMBL" id="CAJNOJ010000282">
    <property type="protein sequence ID" value="CAF1366826.1"/>
    <property type="molecule type" value="Genomic_DNA"/>
</dbReference>
<proteinExistence type="predicted"/>
<evidence type="ECO:0000313" key="2">
    <source>
        <dbReference type="Proteomes" id="UP000663852"/>
    </source>
</evidence>
<gene>
    <name evidence="1" type="ORF">EDS130_LOCUS34145</name>
</gene>
<sequence length="222" mass="25477">MAQKDSLPSIVSMPHVVQFDRINTIYLSFHAWPSGLNFPNLHHLILTNNLNRLKSFSSFPPTIRSIQLIFHARMPHSVCDDWSVLRSLSSLPKLTSFHIAFHDMNTNLDEDSCQIIAETASMLAHFGIRFRRRSNALAFEPDYDNPINIIEPEAWYMFNVDPNLIADGNGNLDHRFAQFLRSVIDGYQKSIEEIRRRILSLSSHVEPEIVVEEGKCGLTVWC</sequence>
<comment type="caution">
    <text evidence="1">The sequence shown here is derived from an EMBL/GenBank/DDBJ whole genome shotgun (WGS) entry which is preliminary data.</text>
</comment>
<accession>A0A815IKT2</accession>
<dbReference type="Proteomes" id="UP000663852">
    <property type="component" value="Unassembled WGS sequence"/>
</dbReference>
<dbReference type="AlphaFoldDB" id="A0A815IKT2"/>